<evidence type="ECO:0000313" key="2">
    <source>
        <dbReference type="Proteomes" id="UP001595947"/>
    </source>
</evidence>
<proteinExistence type="predicted"/>
<gene>
    <name evidence="1" type="ORF">ACFPBZ_05695</name>
</gene>
<evidence type="ECO:0000313" key="1">
    <source>
        <dbReference type="EMBL" id="MFC5061688.1"/>
    </source>
</evidence>
<sequence>MTVLWRALWSSPHGAAVERVDRVAVAWAEEVAHRHAHHLPGDGSRVRASDEGRFVLVRDTHADPADPEITAAVRLDVVDTRDDGRRTHTRVRSWRGPGATAEGGRAWVWVDVEGPGGLPPVPEFVPDLLAGTDAGRHGVALRASVSRCRRPDPGSPDRDVPLVLIGLPDDAPPAAVRRIETAAHRTARAVAGLASVVLVGSRRPGPVRIDLPHGEPSVELPADPACVPEAVARVVVPRSVRLGVPASWAGAGERLGPRVPDELVEKVAEAPTRGRYPFDPR</sequence>
<keyword evidence="2" id="KW-1185">Reference proteome</keyword>
<comment type="caution">
    <text evidence="1">The sequence shown here is derived from an EMBL/GenBank/DDBJ whole genome shotgun (WGS) entry which is preliminary data.</text>
</comment>
<dbReference type="Proteomes" id="UP001595947">
    <property type="component" value="Unassembled WGS sequence"/>
</dbReference>
<dbReference type="EMBL" id="JBHSIV010000004">
    <property type="protein sequence ID" value="MFC5061688.1"/>
    <property type="molecule type" value="Genomic_DNA"/>
</dbReference>
<organism evidence="1 2">
    <name type="scientific">Actinomycetospora atypica</name>
    <dbReference type="NCBI Taxonomy" id="1290095"/>
    <lineage>
        <taxon>Bacteria</taxon>
        <taxon>Bacillati</taxon>
        <taxon>Actinomycetota</taxon>
        <taxon>Actinomycetes</taxon>
        <taxon>Pseudonocardiales</taxon>
        <taxon>Pseudonocardiaceae</taxon>
        <taxon>Actinomycetospora</taxon>
    </lineage>
</organism>
<name>A0ABV9YFW6_9PSEU</name>
<dbReference type="RefSeq" id="WP_378035038.1">
    <property type="nucleotide sequence ID" value="NZ_JBHSIV010000004.1"/>
</dbReference>
<protein>
    <submittedName>
        <fullName evidence="1">Uncharacterized protein</fullName>
    </submittedName>
</protein>
<accession>A0ABV9YFW6</accession>
<reference evidence="2" key="1">
    <citation type="journal article" date="2019" name="Int. J. Syst. Evol. Microbiol.">
        <title>The Global Catalogue of Microorganisms (GCM) 10K type strain sequencing project: providing services to taxonomists for standard genome sequencing and annotation.</title>
        <authorList>
            <consortium name="The Broad Institute Genomics Platform"/>
            <consortium name="The Broad Institute Genome Sequencing Center for Infectious Disease"/>
            <person name="Wu L."/>
            <person name="Ma J."/>
        </authorList>
    </citation>
    <scope>NUCLEOTIDE SEQUENCE [LARGE SCALE GENOMIC DNA]</scope>
    <source>
        <strain evidence="2">CGMCC 4.7093</strain>
    </source>
</reference>